<name>A0A195E909_9HYME</name>
<dbReference type="Proteomes" id="UP000078492">
    <property type="component" value="Unassembled WGS sequence"/>
</dbReference>
<accession>A0A195E909</accession>
<evidence type="ECO:0000313" key="1">
    <source>
        <dbReference type="EMBL" id="KYN21319.1"/>
    </source>
</evidence>
<protein>
    <submittedName>
        <fullName evidence="1">Uncharacterized protein</fullName>
    </submittedName>
</protein>
<keyword evidence="2" id="KW-1185">Reference proteome</keyword>
<sequence>MLLNAPLIPFFLGIFANVSKESDFDPEYLFEVNKTVIEYRDMGKFVQTTQLNSTVTCHPFLMKSLQCDLHDVMISEYSNFTQTVYTWKRLEVEQSFEMDFNNCGLRGILEKNHMRMTHSLISDIGCQFNLFFDIRNHALNSSFVKDKTTSSGYICDITYDIDETHMRKNAFKETNSNFQIKLLTEDFSNQKDSHIYIVDNKTDCMSLGFHDFIMESEIVRIHIFFSYTCFD</sequence>
<evidence type="ECO:0000313" key="2">
    <source>
        <dbReference type="Proteomes" id="UP000078492"/>
    </source>
</evidence>
<organism evidence="1 2">
    <name type="scientific">Trachymyrmex cornetzi</name>
    <dbReference type="NCBI Taxonomy" id="471704"/>
    <lineage>
        <taxon>Eukaryota</taxon>
        <taxon>Metazoa</taxon>
        <taxon>Ecdysozoa</taxon>
        <taxon>Arthropoda</taxon>
        <taxon>Hexapoda</taxon>
        <taxon>Insecta</taxon>
        <taxon>Pterygota</taxon>
        <taxon>Neoptera</taxon>
        <taxon>Endopterygota</taxon>
        <taxon>Hymenoptera</taxon>
        <taxon>Apocrita</taxon>
        <taxon>Aculeata</taxon>
        <taxon>Formicoidea</taxon>
        <taxon>Formicidae</taxon>
        <taxon>Myrmicinae</taxon>
        <taxon>Trachymyrmex</taxon>
    </lineage>
</organism>
<reference evidence="1 2" key="1">
    <citation type="submission" date="2015-09" db="EMBL/GenBank/DDBJ databases">
        <title>Trachymyrmex cornetzi WGS genome.</title>
        <authorList>
            <person name="Nygaard S."/>
            <person name="Hu H."/>
            <person name="Boomsma J."/>
            <person name="Zhang G."/>
        </authorList>
    </citation>
    <scope>NUCLEOTIDE SEQUENCE [LARGE SCALE GENOMIC DNA]</scope>
    <source>
        <strain evidence="1">Tcor2-1</strain>
        <tissue evidence="1">Whole body</tissue>
    </source>
</reference>
<gene>
    <name evidence="1" type="ORF">ALC57_06244</name>
</gene>
<dbReference type="AlphaFoldDB" id="A0A195E909"/>
<dbReference type="EMBL" id="KQ979479">
    <property type="protein sequence ID" value="KYN21319.1"/>
    <property type="molecule type" value="Genomic_DNA"/>
</dbReference>
<proteinExistence type="predicted"/>